<gene>
    <name evidence="2" type="ORF">GA0061103_5144</name>
</gene>
<keyword evidence="1" id="KW-0472">Membrane</keyword>
<accession>A0A1C3WAM7</accession>
<evidence type="ECO:0000313" key="3">
    <source>
        <dbReference type="Proteomes" id="UP000199101"/>
    </source>
</evidence>
<evidence type="ECO:0000313" key="2">
    <source>
        <dbReference type="EMBL" id="SCB36878.1"/>
    </source>
</evidence>
<feature type="transmembrane region" description="Helical" evidence="1">
    <location>
        <begin position="12"/>
        <end position="31"/>
    </location>
</feature>
<keyword evidence="1" id="KW-0812">Transmembrane</keyword>
<feature type="transmembrane region" description="Helical" evidence="1">
    <location>
        <begin position="43"/>
        <end position="65"/>
    </location>
</feature>
<dbReference type="Proteomes" id="UP000199101">
    <property type="component" value="Unassembled WGS sequence"/>
</dbReference>
<evidence type="ECO:0000256" key="1">
    <source>
        <dbReference type="SAM" id="Phobius"/>
    </source>
</evidence>
<dbReference type="RefSeq" id="WP_092714260.1">
    <property type="nucleotide sequence ID" value="NZ_FMAG01000004.1"/>
</dbReference>
<proteinExistence type="predicted"/>
<reference evidence="3" key="1">
    <citation type="submission" date="2016-08" db="EMBL/GenBank/DDBJ databases">
        <authorList>
            <person name="Varghese N."/>
            <person name="Submissions Spin"/>
        </authorList>
    </citation>
    <scope>NUCLEOTIDE SEQUENCE [LARGE SCALE GENOMIC DNA]</scope>
    <source>
        <strain evidence="3">HAMBI 2975</strain>
    </source>
</reference>
<organism evidence="2 3">
    <name type="scientific">Rhizobium multihospitium</name>
    <dbReference type="NCBI Taxonomy" id="410764"/>
    <lineage>
        <taxon>Bacteria</taxon>
        <taxon>Pseudomonadati</taxon>
        <taxon>Pseudomonadota</taxon>
        <taxon>Alphaproteobacteria</taxon>
        <taxon>Hyphomicrobiales</taxon>
        <taxon>Rhizobiaceae</taxon>
        <taxon>Rhizobium/Agrobacterium group</taxon>
        <taxon>Rhizobium</taxon>
    </lineage>
</organism>
<name>A0A1C3WAM7_9HYPH</name>
<dbReference type="OrthoDB" id="8421633at2"/>
<protein>
    <submittedName>
        <fullName evidence="2">Uncharacterized protein</fullName>
    </submittedName>
</protein>
<keyword evidence="3" id="KW-1185">Reference proteome</keyword>
<sequence length="265" mass="28677">MASPTRHPYLKALFGAVAIAFLYLLLTWVSSRQVQDEFSAGNWGHVLGPPIFATLIGTLIAGYWTSKSSNAVSSARGAMRGGAIALTLLVLTRVGDFAEQQEKQEIQAKAIAQWKLEPMPVQVTWPSGWQVEPVQFNDKLSGFMQVANRQTDAAASFVSLVCAHPSTRAANQPLDELLKETAEGFLGQFRKDNIELATGASGDGALGGYLGRRLEFESKSDTLILHGEIIAAHGPSCLLMTIAYHAGEPYGTMKEVIDHFEASIK</sequence>
<dbReference type="AlphaFoldDB" id="A0A1C3WAM7"/>
<dbReference type="EMBL" id="FMAG01000004">
    <property type="protein sequence ID" value="SCB36878.1"/>
    <property type="molecule type" value="Genomic_DNA"/>
</dbReference>
<keyword evidence="1" id="KW-1133">Transmembrane helix</keyword>